<keyword evidence="1" id="KW-1133">Transmembrane helix</keyword>
<proteinExistence type="predicted"/>
<keyword evidence="5" id="KW-1185">Reference proteome</keyword>
<feature type="transmembrane region" description="Helical" evidence="1">
    <location>
        <begin position="547"/>
        <end position="570"/>
    </location>
</feature>
<accession>A0A1A9AKR7</accession>
<keyword evidence="1" id="KW-0812">Transmembrane</keyword>
<gene>
    <name evidence="3" type="ORF">POVWA1_083650</name>
    <name evidence="2" type="ORF">POVWA2_078020</name>
</gene>
<dbReference type="Pfam" id="PF05795">
    <property type="entry name" value="Plasmodium_Vir"/>
    <property type="match status" value="3"/>
</dbReference>
<reference evidence="2" key="2">
    <citation type="submission" date="2016-05" db="EMBL/GenBank/DDBJ databases">
        <authorList>
            <person name="Lavstsen T."/>
            <person name="Jespersen J.S."/>
        </authorList>
    </citation>
    <scope>NUCLEOTIDE SEQUENCE [LARGE SCALE GENOMIC DNA]</scope>
</reference>
<evidence type="ECO:0000313" key="3">
    <source>
        <dbReference type="EMBL" id="SBT57765.1"/>
    </source>
</evidence>
<evidence type="ECO:0000256" key="1">
    <source>
        <dbReference type="SAM" id="Phobius"/>
    </source>
</evidence>
<sequence>MSSDVLDPDFQKLLVADNIQTKPPLCEFYESLNTYNEEYSNSLCDASGENSTNVRQEIRKLCGIISKILDIWDKKYANYGTLSNNKSCDYFNYWLYGKMKDNKVSTADINFLYQAWFQNDNNHFSLDKHNKNVCSFKKFSVFSEEELGNKKKMYDFLEYYNGIREKLNNGKTTQKDKYCDYIKVIFKLYKEMEHNNTSKVYNPEIYLFKLKFLDINELKFLENKCPNKCLKLVFYKNNKTLCPFEEKPEKESVKDELQKCEDKQNTSTNGHLDKMKEYEYIFKKFSSHTTYEELNNNVDIYHYYNICSELLQTDEQDCKSYILCSKLARNFEKLFEMNNEERSNRCEHITNWMYDQFWLIFNNNSNNIHKVYSLGKLLNVGYTILHKLGINDCYYETEDINLEELMEKKYLHDYFKNYDKINCDSSTDEYKCQKYCEYITQINDLYKKYIGECCIHYNDENVSDEGKYFFNCNKNYNPYSVYSKLKCSSILPPGKGIKEEFKLVPIDNFVLWLTDKSHKQSQLLERINTELSSTSDKTCNKLMCDPFYIVSFGSFAIVGMFLLFFILYKFTPLGYWVNKRILKTENEKHYYQENDAYSTHLNSQTQRIRISYH</sequence>
<evidence type="ECO:0000313" key="2">
    <source>
        <dbReference type="EMBL" id="SBT57220.1"/>
    </source>
</evidence>
<dbReference type="EMBL" id="FLRE01001777">
    <property type="protein sequence ID" value="SBT57220.1"/>
    <property type="molecule type" value="Genomic_DNA"/>
</dbReference>
<evidence type="ECO:0000313" key="5">
    <source>
        <dbReference type="Proteomes" id="UP000078555"/>
    </source>
</evidence>
<reference evidence="5" key="3">
    <citation type="submission" date="2016-05" db="EMBL/GenBank/DDBJ databases">
        <authorList>
            <person name="Naeem R."/>
        </authorList>
    </citation>
    <scope>NUCLEOTIDE SEQUENCE [LARGE SCALE GENOMIC DNA]</scope>
</reference>
<keyword evidence="1" id="KW-0472">Membrane</keyword>
<name>A0A1A9AKR7_PLAOA</name>
<reference evidence="4" key="1">
    <citation type="submission" date="2016-05" db="EMBL/GenBank/DDBJ databases">
        <authorList>
            <person name="Naeem Raeece"/>
        </authorList>
    </citation>
    <scope>NUCLEOTIDE SEQUENCE [LARGE SCALE GENOMIC DNA]</scope>
</reference>
<evidence type="ECO:0000313" key="4">
    <source>
        <dbReference type="Proteomes" id="UP000078550"/>
    </source>
</evidence>
<dbReference type="Proteomes" id="UP000078555">
    <property type="component" value="Unassembled WGS sequence"/>
</dbReference>
<dbReference type="Proteomes" id="UP000078550">
    <property type="component" value="Unassembled WGS sequence"/>
</dbReference>
<dbReference type="EMBL" id="FLRD01001630">
    <property type="protein sequence ID" value="SBT57765.1"/>
    <property type="molecule type" value="Genomic_DNA"/>
</dbReference>
<protein>
    <submittedName>
        <fullName evidence="2">PIR Superfamily Protein</fullName>
    </submittedName>
</protein>
<organism evidence="2 4">
    <name type="scientific">Plasmodium ovale wallikeri</name>
    <dbReference type="NCBI Taxonomy" id="864142"/>
    <lineage>
        <taxon>Eukaryota</taxon>
        <taxon>Sar</taxon>
        <taxon>Alveolata</taxon>
        <taxon>Apicomplexa</taxon>
        <taxon>Aconoidasida</taxon>
        <taxon>Haemosporida</taxon>
        <taxon>Plasmodiidae</taxon>
        <taxon>Plasmodium</taxon>
        <taxon>Plasmodium (Plasmodium)</taxon>
    </lineage>
</organism>
<dbReference type="AlphaFoldDB" id="A0A1A9AKR7"/>
<dbReference type="InterPro" id="IPR008780">
    <property type="entry name" value="Plasmodium_Vir"/>
</dbReference>